<feature type="compositionally biased region" description="Basic and acidic residues" evidence="1">
    <location>
        <begin position="101"/>
        <end position="110"/>
    </location>
</feature>
<proteinExistence type="predicted"/>
<dbReference type="Proteomes" id="UP000824890">
    <property type="component" value="Unassembled WGS sequence"/>
</dbReference>
<protein>
    <submittedName>
        <fullName evidence="2">Uncharacterized protein</fullName>
    </submittedName>
</protein>
<keyword evidence="3" id="KW-1185">Reference proteome</keyword>
<feature type="region of interest" description="Disordered" evidence="1">
    <location>
        <begin position="1"/>
        <end position="24"/>
    </location>
</feature>
<organism evidence="2 3">
    <name type="scientific">Brassica napus</name>
    <name type="common">Rape</name>
    <dbReference type="NCBI Taxonomy" id="3708"/>
    <lineage>
        <taxon>Eukaryota</taxon>
        <taxon>Viridiplantae</taxon>
        <taxon>Streptophyta</taxon>
        <taxon>Embryophyta</taxon>
        <taxon>Tracheophyta</taxon>
        <taxon>Spermatophyta</taxon>
        <taxon>Magnoliopsida</taxon>
        <taxon>eudicotyledons</taxon>
        <taxon>Gunneridae</taxon>
        <taxon>Pentapetalae</taxon>
        <taxon>rosids</taxon>
        <taxon>malvids</taxon>
        <taxon>Brassicales</taxon>
        <taxon>Brassicaceae</taxon>
        <taxon>Brassiceae</taxon>
        <taxon>Brassica</taxon>
    </lineage>
</organism>
<comment type="caution">
    <text evidence="2">The sequence shown here is derived from an EMBL/GenBank/DDBJ whole genome shotgun (WGS) entry which is preliminary data.</text>
</comment>
<gene>
    <name evidence="2" type="ORF">HID58_014559</name>
</gene>
<sequence length="199" mass="22678">MGHMQKSVQQISRSQAVARQNSKKCAKHLDVQENLHGVSLEVIDVEGDPTDGARKDKSTASTNKIASNEKCYVPKTLTRKGHKERKKSVPPQAHASKTRSSRRDESREQEQNSLAIYRGDGAVVPYEIKRGKPKNGDEEMNKSKEKPWEVERNVFRGRVDSFMPACILCKEIDVFLHGRDQWLIQSSEFSLHRMSQITF</sequence>
<evidence type="ECO:0000313" key="2">
    <source>
        <dbReference type="EMBL" id="KAH0928832.1"/>
    </source>
</evidence>
<feature type="compositionally biased region" description="Polar residues" evidence="1">
    <location>
        <begin position="1"/>
        <end position="20"/>
    </location>
</feature>
<name>A0ABQ8DHK9_BRANA</name>
<evidence type="ECO:0000313" key="3">
    <source>
        <dbReference type="Proteomes" id="UP000824890"/>
    </source>
</evidence>
<accession>A0ABQ8DHK9</accession>
<evidence type="ECO:0000256" key="1">
    <source>
        <dbReference type="SAM" id="MobiDB-lite"/>
    </source>
</evidence>
<reference evidence="2 3" key="1">
    <citation type="submission" date="2021-05" db="EMBL/GenBank/DDBJ databases">
        <title>Genome Assembly of Synthetic Allotetraploid Brassica napus Reveals Homoeologous Exchanges between Subgenomes.</title>
        <authorList>
            <person name="Davis J.T."/>
        </authorList>
    </citation>
    <scope>NUCLEOTIDE SEQUENCE [LARGE SCALE GENOMIC DNA]</scope>
    <source>
        <strain evidence="3">cv. Da-Ae</strain>
        <tissue evidence="2">Seedling</tissue>
    </source>
</reference>
<feature type="non-terminal residue" evidence="2">
    <location>
        <position position="199"/>
    </location>
</feature>
<feature type="region of interest" description="Disordered" evidence="1">
    <location>
        <begin position="36"/>
        <end position="114"/>
    </location>
</feature>
<feature type="compositionally biased region" description="Basic residues" evidence="1">
    <location>
        <begin position="77"/>
        <end position="88"/>
    </location>
</feature>
<dbReference type="EMBL" id="JAGKQM010000004">
    <property type="protein sequence ID" value="KAH0928832.1"/>
    <property type="molecule type" value="Genomic_DNA"/>
</dbReference>